<comment type="caution">
    <text evidence="2">The sequence shown here is derived from an EMBL/GenBank/DDBJ whole genome shotgun (WGS) entry which is preliminary data.</text>
</comment>
<name>A0AA38U8S1_9AGAR</name>
<organism evidence="2 3">
    <name type="scientific">Lentinula raphanica</name>
    <dbReference type="NCBI Taxonomy" id="153919"/>
    <lineage>
        <taxon>Eukaryota</taxon>
        <taxon>Fungi</taxon>
        <taxon>Dikarya</taxon>
        <taxon>Basidiomycota</taxon>
        <taxon>Agaricomycotina</taxon>
        <taxon>Agaricomycetes</taxon>
        <taxon>Agaricomycetidae</taxon>
        <taxon>Agaricales</taxon>
        <taxon>Marasmiineae</taxon>
        <taxon>Omphalotaceae</taxon>
        <taxon>Lentinula</taxon>
    </lineage>
</organism>
<reference evidence="2" key="1">
    <citation type="submission" date="2022-08" db="EMBL/GenBank/DDBJ databases">
        <authorList>
            <consortium name="DOE Joint Genome Institute"/>
            <person name="Min B."/>
            <person name="Riley R."/>
            <person name="Sierra-Patev S."/>
            <person name="Naranjo-Ortiz M."/>
            <person name="Looney B."/>
            <person name="Konkel Z."/>
            <person name="Slot J.C."/>
            <person name="Sakamoto Y."/>
            <person name="Steenwyk J.L."/>
            <person name="Rokas A."/>
            <person name="Carro J."/>
            <person name="Camarero S."/>
            <person name="Ferreira P."/>
            <person name="Molpeceres G."/>
            <person name="Ruiz-Duenas F.J."/>
            <person name="Serrano A."/>
            <person name="Henrissat B."/>
            <person name="Drula E."/>
            <person name="Hughes K.W."/>
            <person name="Mata J.L."/>
            <person name="Ishikawa N.K."/>
            <person name="Vargas-Isla R."/>
            <person name="Ushijima S."/>
            <person name="Smith C.A."/>
            <person name="Ahrendt S."/>
            <person name="Andreopoulos W."/>
            <person name="He G."/>
            <person name="Labutti K."/>
            <person name="Lipzen A."/>
            <person name="Ng V."/>
            <person name="Sandor L."/>
            <person name="Barry K."/>
            <person name="Martinez A.T."/>
            <person name="Xiao Y."/>
            <person name="Gibbons J.G."/>
            <person name="Terashima K."/>
            <person name="Hibbett D.S."/>
            <person name="Grigoriev I.V."/>
        </authorList>
    </citation>
    <scope>NUCLEOTIDE SEQUENCE</scope>
    <source>
        <strain evidence="2">TFB9207</strain>
    </source>
</reference>
<dbReference type="Proteomes" id="UP001163846">
    <property type="component" value="Unassembled WGS sequence"/>
</dbReference>
<sequence length="135" mass="15326">MTTPLPKRDERSAPKFDPKNEALLPNFFEEFERTAKAAGIDGDAAQMKKAVMGYLDVNTLLFWQTMDAYEDALSPWEDFKKEVLGYYPGALTRAEATVEELLKVVESYRKRGISSVSILNEFHREFTVVGKALVK</sequence>
<feature type="region of interest" description="Disordered" evidence="1">
    <location>
        <begin position="1"/>
        <end position="20"/>
    </location>
</feature>
<evidence type="ECO:0000313" key="3">
    <source>
        <dbReference type="Proteomes" id="UP001163846"/>
    </source>
</evidence>
<proteinExistence type="predicted"/>
<gene>
    <name evidence="2" type="ORF">F5878DRAFT_544793</name>
</gene>
<evidence type="ECO:0000313" key="2">
    <source>
        <dbReference type="EMBL" id="KAJ3834449.1"/>
    </source>
</evidence>
<keyword evidence="3" id="KW-1185">Reference proteome</keyword>
<evidence type="ECO:0000256" key="1">
    <source>
        <dbReference type="SAM" id="MobiDB-lite"/>
    </source>
</evidence>
<dbReference type="EMBL" id="MU806531">
    <property type="protein sequence ID" value="KAJ3834449.1"/>
    <property type="molecule type" value="Genomic_DNA"/>
</dbReference>
<dbReference type="AlphaFoldDB" id="A0AA38U8S1"/>
<feature type="non-terminal residue" evidence="2">
    <location>
        <position position="135"/>
    </location>
</feature>
<protein>
    <submittedName>
        <fullName evidence="2">Uncharacterized protein</fullName>
    </submittedName>
</protein>
<accession>A0AA38U8S1</accession>